<dbReference type="OrthoDB" id="226715at2157"/>
<reference evidence="2 4" key="1">
    <citation type="submission" date="2015-08" db="EMBL/GenBank/DDBJ databases">
        <title>Genomes of Isolates from Cabo Rojo, PR.</title>
        <authorList>
            <person name="Sanchez-Nieves R.L."/>
            <person name="Montalvo-Rodriguez R."/>
        </authorList>
    </citation>
    <scope>NUCLEOTIDE SEQUENCE [LARGE SCALE GENOMIC DNA]</scope>
    <source>
        <strain evidence="2 4">SL3</strain>
    </source>
</reference>
<dbReference type="Proteomes" id="UP000610611">
    <property type="component" value="Unassembled WGS sequence"/>
</dbReference>
<dbReference type="InterPro" id="IPR055690">
    <property type="entry name" value="DUF7266"/>
</dbReference>
<name>A0A0M9AH68_9EURY</name>
<dbReference type="STRING" id="1705562.AMS69_15685"/>
<dbReference type="PATRIC" id="fig|1705562.3.peg.4041"/>
<evidence type="ECO:0000256" key="1">
    <source>
        <dbReference type="SAM" id="Phobius"/>
    </source>
</evidence>
<feature type="transmembrane region" description="Helical" evidence="1">
    <location>
        <begin position="12"/>
        <end position="35"/>
    </location>
</feature>
<keyword evidence="4" id="KW-1185">Reference proteome</keyword>
<gene>
    <name evidence="2" type="ORF">AMS69_15685</name>
    <name evidence="3" type="ORF">GOC83_08150</name>
</gene>
<keyword evidence="1" id="KW-0812">Transmembrane</keyword>
<sequence>MRRNRAVSTTLSYTLSLAIASILVSGLLIAGGNFVEDRQEQVIRDELEVIGQQVAADIGRIDRLVVAADNDPTARLNHTFPARVSGSGYRVSIDPAADELTLESTSPEVSVTVSLTTRTDLGDSSADGGVITVFYDESSRQLEVRNG</sequence>
<dbReference type="EMBL" id="WOWB01000001">
    <property type="protein sequence ID" value="NLV06099.1"/>
    <property type="molecule type" value="Genomic_DNA"/>
</dbReference>
<dbReference type="Pfam" id="PF23928">
    <property type="entry name" value="DUF7266"/>
    <property type="match status" value="1"/>
</dbReference>
<keyword evidence="1" id="KW-0472">Membrane</keyword>
<dbReference type="AlphaFoldDB" id="A0A0M9AH68"/>
<protein>
    <submittedName>
        <fullName evidence="2">Uncharacterized protein</fullName>
    </submittedName>
</protein>
<comment type="caution">
    <text evidence="2">The sequence shown here is derived from an EMBL/GenBank/DDBJ whole genome shotgun (WGS) entry which is preliminary data.</text>
</comment>
<accession>A0A0M9AH68</accession>
<reference evidence="3" key="2">
    <citation type="submission" date="2019-12" db="EMBL/GenBank/DDBJ databases">
        <title>The whole-genome sequencing of Haloarcula japonica strain pws8.</title>
        <authorList>
            <person name="Verma D.K."/>
            <person name="Gopal K."/>
            <person name="Prasad E.S."/>
        </authorList>
    </citation>
    <scope>NUCLEOTIDE SEQUENCE</scope>
    <source>
        <strain evidence="3">Pws8</strain>
    </source>
</reference>
<evidence type="ECO:0000313" key="2">
    <source>
        <dbReference type="EMBL" id="KOX91987.1"/>
    </source>
</evidence>
<evidence type="ECO:0000313" key="3">
    <source>
        <dbReference type="EMBL" id="NLV06099.1"/>
    </source>
</evidence>
<evidence type="ECO:0000313" key="4">
    <source>
        <dbReference type="Proteomes" id="UP000037729"/>
    </source>
</evidence>
<dbReference type="EMBL" id="LIUF01000005">
    <property type="protein sequence ID" value="KOX91987.1"/>
    <property type="molecule type" value="Genomic_DNA"/>
</dbReference>
<organism evidence="2 4">
    <name type="scientific">Haloarcula rubripromontorii</name>
    <dbReference type="NCBI Taxonomy" id="1705562"/>
    <lineage>
        <taxon>Archaea</taxon>
        <taxon>Methanobacteriati</taxon>
        <taxon>Methanobacteriota</taxon>
        <taxon>Stenosarchaea group</taxon>
        <taxon>Halobacteria</taxon>
        <taxon>Halobacteriales</taxon>
        <taxon>Haloarculaceae</taxon>
        <taxon>Haloarcula</taxon>
    </lineage>
</organism>
<proteinExistence type="predicted"/>
<dbReference type="Proteomes" id="UP000037729">
    <property type="component" value="Unassembled WGS sequence"/>
</dbReference>
<keyword evidence="1" id="KW-1133">Transmembrane helix</keyword>
<dbReference type="RefSeq" id="WP_053969009.1">
    <property type="nucleotide sequence ID" value="NZ_JAWJXX010000004.1"/>
</dbReference>